<dbReference type="PANTHER" id="PTHR11365:SF23">
    <property type="entry name" value="HYPOTHETICAL 5-OXOPROLINASE (EUROFUNG)-RELATED"/>
    <property type="match status" value="1"/>
</dbReference>
<feature type="domain" description="Hydantoinase/oxoprolinase N-terminal" evidence="2">
    <location>
        <begin position="10"/>
        <end position="183"/>
    </location>
</feature>
<dbReference type="InterPro" id="IPR049517">
    <property type="entry name" value="ACX-like_C"/>
</dbReference>
<comment type="caution">
    <text evidence="4">The sequence shown here is derived from an EMBL/GenBank/DDBJ whole genome shotgun (WGS) entry which is preliminary data.</text>
</comment>
<dbReference type="InterPro" id="IPR008040">
    <property type="entry name" value="Hydant_A_N"/>
</dbReference>
<dbReference type="InterPro" id="IPR045079">
    <property type="entry name" value="Oxoprolinase-like"/>
</dbReference>
<dbReference type="SUPFAM" id="SSF53067">
    <property type="entry name" value="Actin-like ATPase domain"/>
    <property type="match status" value="1"/>
</dbReference>
<name>A0A3S3RG19_9HYPH</name>
<dbReference type="Pfam" id="PF19278">
    <property type="entry name" value="Hydant_A_C"/>
    <property type="match status" value="1"/>
</dbReference>
<dbReference type="OrthoDB" id="9759608at2"/>
<proteinExistence type="predicted"/>
<evidence type="ECO:0000313" key="4">
    <source>
        <dbReference type="EMBL" id="RWX74790.1"/>
    </source>
</evidence>
<feature type="domain" description="Acetophenone carboxylase-like C-terminal" evidence="3">
    <location>
        <begin position="546"/>
        <end position="683"/>
    </location>
</feature>
<gene>
    <name evidence="4" type="ORF">EPK99_23080</name>
</gene>
<reference evidence="4 5" key="1">
    <citation type="submission" date="2019-01" db="EMBL/GenBank/DDBJ databases">
        <title>The draft genome of Rhizobium sp. 24NR.</title>
        <authorList>
            <person name="Liu L."/>
            <person name="Liang L."/>
            <person name="Shi S."/>
            <person name="Xu L."/>
            <person name="Wang X."/>
            <person name="Li L."/>
            <person name="Zhang X."/>
        </authorList>
    </citation>
    <scope>NUCLEOTIDE SEQUENCE [LARGE SCALE GENOMIC DNA]</scope>
    <source>
        <strain evidence="4 5">24NR</strain>
    </source>
</reference>
<evidence type="ECO:0000259" key="1">
    <source>
        <dbReference type="Pfam" id="PF01968"/>
    </source>
</evidence>
<dbReference type="AlphaFoldDB" id="A0A3S3RG19"/>
<accession>A0A3S3RG19</accession>
<dbReference type="Pfam" id="PF01968">
    <property type="entry name" value="Hydantoinase_A"/>
    <property type="match status" value="1"/>
</dbReference>
<dbReference type="InterPro" id="IPR043129">
    <property type="entry name" value="ATPase_NBD"/>
</dbReference>
<dbReference type="Proteomes" id="UP000287687">
    <property type="component" value="Unassembled WGS sequence"/>
</dbReference>
<dbReference type="GO" id="GO:0005829">
    <property type="term" value="C:cytosol"/>
    <property type="evidence" value="ECO:0007669"/>
    <property type="project" value="TreeGrafter"/>
</dbReference>
<evidence type="ECO:0000313" key="5">
    <source>
        <dbReference type="Proteomes" id="UP000287687"/>
    </source>
</evidence>
<keyword evidence="5" id="KW-1185">Reference proteome</keyword>
<evidence type="ECO:0000259" key="3">
    <source>
        <dbReference type="Pfam" id="PF19278"/>
    </source>
</evidence>
<dbReference type="Pfam" id="PF05378">
    <property type="entry name" value="Hydant_A_N"/>
    <property type="match status" value="1"/>
</dbReference>
<dbReference type="GO" id="GO:0006749">
    <property type="term" value="P:glutathione metabolic process"/>
    <property type="evidence" value="ECO:0007669"/>
    <property type="project" value="TreeGrafter"/>
</dbReference>
<dbReference type="PANTHER" id="PTHR11365">
    <property type="entry name" value="5-OXOPROLINASE RELATED"/>
    <property type="match status" value="1"/>
</dbReference>
<dbReference type="InterPro" id="IPR002821">
    <property type="entry name" value="Hydantoinase_A"/>
</dbReference>
<feature type="domain" description="Hydantoinase A/oxoprolinase" evidence="1">
    <location>
        <begin position="205"/>
        <end position="500"/>
    </location>
</feature>
<dbReference type="EMBL" id="SBIP01000006">
    <property type="protein sequence ID" value="RWX74790.1"/>
    <property type="molecule type" value="Genomic_DNA"/>
</dbReference>
<organism evidence="4 5">
    <name type="scientific">Neorhizobium lilium</name>
    <dbReference type="NCBI Taxonomy" id="2503024"/>
    <lineage>
        <taxon>Bacteria</taxon>
        <taxon>Pseudomonadati</taxon>
        <taxon>Pseudomonadota</taxon>
        <taxon>Alphaproteobacteria</taxon>
        <taxon>Hyphomicrobiales</taxon>
        <taxon>Rhizobiaceae</taxon>
        <taxon>Rhizobium/Agrobacterium group</taxon>
        <taxon>Neorhizobium</taxon>
    </lineage>
</organism>
<evidence type="ECO:0000259" key="2">
    <source>
        <dbReference type="Pfam" id="PF05378"/>
    </source>
</evidence>
<sequence length="705" mass="75160">MMAKQGIRLSADVGGTFTDLVLEQGKTRWTSKVLTTPSRPEEGVLTGITKILGLAGKTIGEINTFVHGTTLATNAIIERRGAKTALITTDGFRDVVEIGTESRYDQYELALVRPKPLVERPFRFTVRERMDARGIELLPLSEEDVSAVAAEIKDAGIESVGVSFLHAYVNPAHEVRVGALLAELLPDVTVSLSHEVSPEIREYERTSTTLANAYVQPLISGYLKRLDDALRDLGFTGFLCLMTSGGGLSSVESARRFPVRLVESGPAGGSIFAAQIAALLNEPKVLAFDMGGTTAKVSLIHDFQSETVRSFEVDRAARFLKGSGLPLRIPVIEMVEIGAGGGSIAGLDLLKRVTVGPESASSVPGPACYGRGGTEATVTDADLVLGLIDPDAFAGGTIQLDVSKSKAAFEKTVGDQLSLDAEMSAYAVYEMVCENMASAARVHAVERGAVTSQHTVIAFGGAAPLHVARVADKIGANRVVVPPNAGVGSAVGFLAAPISYEVVRSGYQRLDSFDPEAANSLLDDIAAEIRGWVETAANGAPLVQKRVAYMRYMGQGHEIAVELPNAFLTANAANDFRDQFEAAYKILFKRVIPNAAIEVMAWSVSISTIPTLPDAIDPVELTDAPAATASKRFFDGRAGVAIEIPLYRRHELKPGQRFSGPAIVSEAETSTFVSDAFDAWIDAAGAIVMQRKQRQILSQTVEQAA</sequence>
<protein>
    <submittedName>
        <fullName evidence="4">Hydantoinase/oxoprolinase family protein</fullName>
    </submittedName>
</protein>
<dbReference type="RefSeq" id="WP_128445451.1">
    <property type="nucleotide sequence ID" value="NZ_SBIP01000006.1"/>
</dbReference>
<dbReference type="GO" id="GO:0017168">
    <property type="term" value="F:5-oxoprolinase (ATP-hydrolyzing) activity"/>
    <property type="evidence" value="ECO:0007669"/>
    <property type="project" value="TreeGrafter"/>
</dbReference>